<protein>
    <submittedName>
        <fullName evidence="1">Uncharacterized protein</fullName>
    </submittedName>
</protein>
<gene>
    <name evidence="1" type="ORF">EDC19_0594</name>
</gene>
<dbReference type="EMBL" id="SMGQ01000011">
    <property type="protein sequence ID" value="TCK98176.1"/>
    <property type="molecule type" value="Genomic_DNA"/>
</dbReference>
<organism evidence="1 2">
    <name type="scientific">Natranaerovirga hydrolytica</name>
    <dbReference type="NCBI Taxonomy" id="680378"/>
    <lineage>
        <taxon>Bacteria</taxon>
        <taxon>Bacillati</taxon>
        <taxon>Bacillota</taxon>
        <taxon>Clostridia</taxon>
        <taxon>Lachnospirales</taxon>
        <taxon>Natranaerovirgaceae</taxon>
        <taxon>Natranaerovirga</taxon>
    </lineage>
</organism>
<keyword evidence="2" id="KW-1185">Reference proteome</keyword>
<evidence type="ECO:0000313" key="2">
    <source>
        <dbReference type="Proteomes" id="UP000294545"/>
    </source>
</evidence>
<dbReference type="AlphaFoldDB" id="A0A4R1MY85"/>
<dbReference type="RefSeq" id="WP_132280287.1">
    <property type="nucleotide sequence ID" value="NZ_SMGQ01000011.1"/>
</dbReference>
<sequence length="144" mass="17226">MKGTKKIYIGMYVLFMLVLRGCSSDYNEAIEYNWGIQLPEGYKKIYYLDSGSGFLGDGIRYNVFEYEEGIPQNAMEDFRYGKNTNFEEKIEEYLISLEVPTEEVLDFSQEYNWYMIKNESDPRERAYIIYVTEESRVYMIEELY</sequence>
<reference evidence="1 2" key="1">
    <citation type="submission" date="2019-03" db="EMBL/GenBank/DDBJ databases">
        <title>Genomic Encyclopedia of Type Strains, Phase IV (KMG-IV): sequencing the most valuable type-strain genomes for metagenomic binning, comparative biology and taxonomic classification.</title>
        <authorList>
            <person name="Goeker M."/>
        </authorList>
    </citation>
    <scope>NUCLEOTIDE SEQUENCE [LARGE SCALE GENOMIC DNA]</scope>
    <source>
        <strain evidence="1 2">DSM 24176</strain>
    </source>
</reference>
<comment type="caution">
    <text evidence="1">The sequence shown here is derived from an EMBL/GenBank/DDBJ whole genome shotgun (WGS) entry which is preliminary data.</text>
</comment>
<name>A0A4R1MY85_9FIRM</name>
<dbReference type="Proteomes" id="UP000294545">
    <property type="component" value="Unassembled WGS sequence"/>
</dbReference>
<accession>A0A4R1MY85</accession>
<dbReference type="OrthoDB" id="1925681at2"/>
<evidence type="ECO:0000313" key="1">
    <source>
        <dbReference type="EMBL" id="TCK98176.1"/>
    </source>
</evidence>
<proteinExistence type="predicted"/>